<protein>
    <submittedName>
        <fullName evidence="2">Putative Type II secretory pathway, component ExeA</fullName>
    </submittedName>
</protein>
<organism evidence="2 3">
    <name type="scientific">Vibrio nigripulchritudo</name>
    <dbReference type="NCBI Taxonomy" id="28173"/>
    <lineage>
        <taxon>Bacteria</taxon>
        <taxon>Pseudomonadati</taxon>
        <taxon>Pseudomonadota</taxon>
        <taxon>Gammaproteobacteria</taxon>
        <taxon>Vibrionales</taxon>
        <taxon>Vibrionaceae</taxon>
        <taxon>Vibrio</taxon>
    </lineage>
</organism>
<evidence type="ECO:0000259" key="1">
    <source>
        <dbReference type="SMART" id="SM00382"/>
    </source>
</evidence>
<dbReference type="eggNOG" id="COG3267">
    <property type="taxonomic scope" value="Bacteria"/>
</dbReference>
<dbReference type="Proteomes" id="UP000016895">
    <property type="component" value="Chromosome 1"/>
</dbReference>
<dbReference type="Gene3D" id="1.10.101.10">
    <property type="entry name" value="PGBD-like superfamily/PGBD"/>
    <property type="match status" value="1"/>
</dbReference>
<accession>U4KCE0</accession>
<dbReference type="Pfam" id="PF21327">
    <property type="entry name" value="GspA_C39-like"/>
    <property type="match status" value="1"/>
</dbReference>
<keyword evidence="3" id="KW-1185">Reference proteome</keyword>
<dbReference type="SMART" id="SM00382">
    <property type="entry name" value="AAA"/>
    <property type="match status" value="1"/>
</dbReference>
<dbReference type="Gene3D" id="3.90.70.10">
    <property type="entry name" value="Cysteine proteinases"/>
    <property type="match status" value="1"/>
</dbReference>
<dbReference type="EMBL" id="FO203526">
    <property type="protein sequence ID" value="CCO56393.1"/>
    <property type="molecule type" value="Genomic_DNA"/>
</dbReference>
<dbReference type="KEGG" id="vni:VIBNI_A0187"/>
<evidence type="ECO:0000313" key="3">
    <source>
        <dbReference type="Proteomes" id="UP000016895"/>
    </source>
</evidence>
<dbReference type="Pfam" id="PF13401">
    <property type="entry name" value="AAA_22"/>
    <property type="match status" value="1"/>
</dbReference>
<dbReference type="InterPro" id="IPR003593">
    <property type="entry name" value="AAA+_ATPase"/>
</dbReference>
<dbReference type="OrthoDB" id="9780149at2"/>
<dbReference type="AlphaFoldDB" id="U4KCE0"/>
<gene>
    <name evidence="2" type="ORF">VIBNI_A0187</name>
</gene>
<feature type="domain" description="AAA+ ATPase" evidence="1">
    <location>
        <begin position="42"/>
        <end position="195"/>
    </location>
</feature>
<dbReference type="PANTHER" id="PTHR35894:SF1">
    <property type="entry name" value="PHOSPHORIBULOKINASE _ URIDINE KINASE FAMILY"/>
    <property type="match status" value="1"/>
</dbReference>
<proteinExistence type="predicted"/>
<dbReference type="eggNOG" id="COG3409">
    <property type="taxonomic scope" value="Bacteria"/>
</dbReference>
<dbReference type="InterPro" id="IPR027417">
    <property type="entry name" value="P-loop_NTPase"/>
</dbReference>
<dbReference type="PANTHER" id="PTHR35894">
    <property type="entry name" value="GENERAL SECRETION PATHWAY PROTEIN A-RELATED"/>
    <property type="match status" value="1"/>
</dbReference>
<dbReference type="Gene3D" id="3.40.50.300">
    <property type="entry name" value="P-loop containing nucleotide triphosphate hydrolases"/>
    <property type="match status" value="1"/>
</dbReference>
<dbReference type="InterPro" id="IPR052026">
    <property type="entry name" value="ExeA_AAA_ATPase_DNA-bind"/>
</dbReference>
<dbReference type="SUPFAM" id="SSF47090">
    <property type="entry name" value="PGBD-like"/>
    <property type="match status" value="1"/>
</dbReference>
<dbReference type="RefSeq" id="WP_022549585.1">
    <property type="nucleotide sequence ID" value="NC_022528.1"/>
</dbReference>
<dbReference type="InterPro" id="IPR036365">
    <property type="entry name" value="PGBD-like_sf"/>
</dbReference>
<dbReference type="PATRIC" id="fig|1260221.3.peg.172"/>
<dbReference type="GO" id="GO:0016887">
    <property type="term" value="F:ATP hydrolysis activity"/>
    <property type="evidence" value="ECO:0007669"/>
    <property type="project" value="InterPro"/>
</dbReference>
<dbReference type="STRING" id="28173.VIBNI_A0187"/>
<dbReference type="InterPro" id="IPR036366">
    <property type="entry name" value="PGBDSf"/>
</dbReference>
<dbReference type="Pfam" id="PF01471">
    <property type="entry name" value="PG_binding_1"/>
    <property type="match status" value="1"/>
</dbReference>
<reference evidence="2 3" key="1">
    <citation type="journal article" date="2013" name="ISME J.">
        <title>Comparative genomics of pathogenic lineages of Vibrio nigripulchritudo identifies virulence-associated traits.</title>
        <authorList>
            <person name="Goudenege D."/>
            <person name="Labreuche Y."/>
            <person name="Krin E."/>
            <person name="Ansquer D."/>
            <person name="Mangenot S."/>
            <person name="Calteau A."/>
            <person name="Medigue C."/>
            <person name="Mazel D."/>
            <person name="Polz M.F."/>
            <person name="Le Roux F."/>
        </authorList>
    </citation>
    <scope>NUCLEOTIDE SEQUENCE [LARGE SCALE GENOMIC DNA]</scope>
    <source>
        <strain evidence="3">SnF1</strain>
    </source>
</reference>
<dbReference type="InterPro" id="IPR049945">
    <property type="entry name" value="AAA_22"/>
</dbReference>
<dbReference type="SUPFAM" id="SSF52540">
    <property type="entry name" value="P-loop containing nucleoside triphosphate hydrolases"/>
    <property type="match status" value="1"/>
</dbReference>
<evidence type="ECO:0000313" key="2">
    <source>
        <dbReference type="EMBL" id="CCO56393.1"/>
    </source>
</evidence>
<name>U4KCE0_9VIBR</name>
<sequence length="535" mass="59026">MYKDFFGFTELPFSIVPSSKYLYLSARHREAMNHLQSGLGEGGGFAMLTGEVGTGKTTVSKAMLSALGEETKAALILNPTYSSQDLLEAICDEFGIEYPDEASLKILTQSIQQFLLDNHDNGLQTLLIIDEAQHLLPDVLEQLRLLTNLETDSQKLLKVLLIGQPELQAKLQTTELRQLAQRITGRYHLLPLNPAEIGEYIDFRLALAHGSSELFEPAAVKTIARSTQGIPRLINLVCDKCLQYASQSGVKTVNKSIAQAASEDVMTFQAPVESVITTKSSRTSVLPPLMLLGSSAALAAFAYFATPLALQKWMPEAPREVRVETQTVKVPVEQTLSPILSGSHDAIAATLKLFNVWGLQGSVRDSECERTESAYYCTVETGTLDEVGKQNRPVVFALNVNNQRHYAVLFSLNNDNAQLLLGDERVEVPRFWLEEKWAGEYRTIWHDPIAQTLKLGNQGEPVAALEDMLSKALGESSESNSVFDESLKEKVEAFQRWQGLFVDGIVGAKTLQLLDLITNESAPTLTPKKEEPTDV</sequence>
<dbReference type="InterPro" id="IPR002477">
    <property type="entry name" value="Peptidoglycan-bd-like"/>
</dbReference>
<dbReference type="InterPro" id="IPR048809">
    <property type="entry name" value="GspA_C39-like"/>
</dbReference>